<protein>
    <submittedName>
        <fullName evidence="3">Uncharacterized protein</fullName>
    </submittedName>
</protein>
<gene>
    <name evidence="3" type="ORF">H9891_06870</name>
</gene>
<feature type="transmembrane region" description="Helical" evidence="2">
    <location>
        <begin position="59"/>
        <end position="80"/>
    </location>
</feature>
<organism evidence="3 4">
    <name type="scientific">Candidatus Salinicoccus stercoripullorum</name>
    <dbReference type="NCBI Taxonomy" id="2838756"/>
    <lineage>
        <taxon>Bacteria</taxon>
        <taxon>Bacillati</taxon>
        <taxon>Bacillota</taxon>
        <taxon>Bacilli</taxon>
        <taxon>Bacillales</taxon>
        <taxon>Staphylococcaceae</taxon>
        <taxon>Salinicoccus</taxon>
    </lineage>
</organism>
<keyword evidence="2" id="KW-0812">Transmembrane</keyword>
<proteinExistence type="predicted"/>
<evidence type="ECO:0000313" key="4">
    <source>
        <dbReference type="Proteomes" id="UP000823989"/>
    </source>
</evidence>
<reference evidence="3" key="2">
    <citation type="submission" date="2021-04" db="EMBL/GenBank/DDBJ databases">
        <authorList>
            <person name="Gilroy R."/>
        </authorList>
    </citation>
    <scope>NUCLEOTIDE SEQUENCE</scope>
    <source>
        <strain evidence="3">ChiHjej13B12-752</strain>
    </source>
</reference>
<feature type="transmembrane region" description="Helical" evidence="2">
    <location>
        <begin position="29"/>
        <end position="47"/>
    </location>
</feature>
<comment type="caution">
    <text evidence="3">The sequence shown here is derived from an EMBL/GenBank/DDBJ whole genome shotgun (WGS) entry which is preliminary data.</text>
</comment>
<evidence type="ECO:0000256" key="2">
    <source>
        <dbReference type="SAM" id="Phobius"/>
    </source>
</evidence>
<dbReference type="AlphaFoldDB" id="A0A9D1QIV9"/>
<keyword evidence="2" id="KW-0472">Membrane</keyword>
<dbReference type="Proteomes" id="UP000823989">
    <property type="component" value="Unassembled WGS sequence"/>
</dbReference>
<feature type="region of interest" description="Disordered" evidence="1">
    <location>
        <begin position="89"/>
        <end position="115"/>
    </location>
</feature>
<accession>A0A9D1QIV9</accession>
<name>A0A9D1QIV9_9STAP</name>
<evidence type="ECO:0000256" key="1">
    <source>
        <dbReference type="SAM" id="MobiDB-lite"/>
    </source>
</evidence>
<feature type="transmembrane region" description="Helical" evidence="2">
    <location>
        <begin position="6"/>
        <end position="22"/>
    </location>
</feature>
<feature type="compositionally biased region" description="Basic and acidic residues" evidence="1">
    <location>
        <begin position="99"/>
        <end position="108"/>
    </location>
</feature>
<keyword evidence="2" id="KW-1133">Transmembrane helix</keyword>
<dbReference type="EMBL" id="DXHR01000025">
    <property type="protein sequence ID" value="HIW12866.1"/>
    <property type="molecule type" value="Genomic_DNA"/>
</dbReference>
<evidence type="ECO:0000313" key="3">
    <source>
        <dbReference type="EMBL" id="HIW12866.1"/>
    </source>
</evidence>
<sequence>MIQDLSFYIISILAVLILSALVPLALKKYFVIPVLTFVGMILAAFVIPNFIETTNWEALAGYAVFLGILSLLVSILMWFYTRGRRKRKELDQQEMSGQHAEDAADETHGKKKSMK</sequence>
<reference evidence="3" key="1">
    <citation type="journal article" date="2021" name="PeerJ">
        <title>Extensive microbial diversity within the chicken gut microbiome revealed by metagenomics and culture.</title>
        <authorList>
            <person name="Gilroy R."/>
            <person name="Ravi A."/>
            <person name="Getino M."/>
            <person name="Pursley I."/>
            <person name="Horton D.L."/>
            <person name="Alikhan N.F."/>
            <person name="Baker D."/>
            <person name="Gharbi K."/>
            <person name="Hall N."/>
            <person name="Watson M."/>
            <person name="Adriaenssens E.M."/>
            <person name="Foster-Nyarko E."/>
            <person name="Jarju S."/>
            <person name="Secka A."/>
            <person name="Antonio M."/>
            <person name="Oren A."/>
            <person name="Chaudhuri R.R."/>
            <person name="La Ragione R."/>
            <person name="Hildebrand F."/>
            <person name="Pallen M.J."/>
        </authorList>
    </citation>
    <scope>NUCLEOTIDE SEQUENCE</scope>
    <source>
        <strain evidence="3">ChiHjej13B12-752</strain>
    </source>
</reference>